<sequence length="138" mass="15842">MSDLAIKKLNEISAELKAHQNDTPEVKMLNTTVDEIHQMNEHRQKMRYANAALMGLILAAFLCYALIVRQGDLISNFVGFVVIFMGGLLAFKYMDYMDNTKIMDTFMHLSKSYRAKKVEPVQPQDKHVDEANVKPKYL</sequence>
<dbReference type="Proteomes" id="UP000728032">
    <property type="component" value="Unassembled WGS sequence"/>
</dbReference>
<evidence type="ECO:0000256" key="1">
    <source>
        <dbReference type="SAM" id="Phobius"/>
    </source>
</evidence>
<organism evidence="2">
    <name type="scientific">Oppiella nova</name>
    <dbReference type="NCBI Taxonomy" id="334625"/>
    <lineage>
        <taxon>Eukaryota</taxon>
        <taxon>Metazoa</taxon>
        <taxon>Ecdysozoa</taxon>
        <taxon>Arthropoda</taxon>
        <taxon>Chelicerata</taxon>
        <taxon>Arachnida</taxon>
        <taxon>Acari</taxon>
        <taxon>Acariformes</taxon>
        <taxon>Sarcoptiformes</taxon>
        <taxon>Oribatida</taxon>
        <taxon>Brachypylina</taxon>
        <taxon>Oppioidea</taxon>
        <taxon>Oppiidae</taxon>
        <taxon>Oppiella</taxon>
    </lineage>
</organism>
<protein>
    <submittedName>
        <fullName evidence="2">Uncharacterized protein</fullName>
    </submittedName>
</protein>
<keyword evidence="1" id="KW-0812">Transmembrane</keyword>
<keyword evidence="1" id="KW-0472">Membrane</keyword>
<reference evidence="2" key="1">
    <citation type="submission" date="2020-11" db="EMBL/GenBank/DDBJ databases">
        <authorList>
            <person name="Tran Van P."/>
        </authorList>
    </citation>
    <scope>NUCLEOTIDE SEQUENCE</scope>
</reference>
<keyword evidence="3" id="KW-1185">Reference proteome</keyword>
<keyword evidence="1" id="KW-1133">Transmembrane helix</keyword>
<gene>
    <name evidence="2" type="ORF">ONB1V03_LOCUS6906</name>
</gene>
<feature type="transmembrane region" description="Helical" evidence="1">
    <location>
        <begin position="48"/>
        <end position="67"/>
    </location>
</feature>
<dbReference type="EMBL" id="OC918137">
    <property type="protein sequence ID" value="CAD7648737.1"/>
    <property type="molecule type" value="Genomic_DNA"/>
</dbReference>
<name>A0A7R9LVR6_9ACAR</name>
<evidence type="ECO:0000313" key="3">
    <source>
        <dbReference type="Proteomes" id="UP000728032"/>
    </source>
</evidence>
<dbReference type="AlphaFoldDB" id="A0A7R9LVR6"/>
<proteinExistence type="predicted"/>
<evidence type="ECO:0000313" key="2">
    <source>
        <dbReference type="EMBL" id="CAD7648737.1"/>
    </source>
</evidence>
<dbReference type="EMBL" id="CAJPVJ010003312">
    <property type="protein sequence ID" value="CAG2167399.1"/>
    <property type="molecule type" value="Genomic_DNA"/>
</dbReference>
<dbReference type="OrthoDB" id="10504447at2759"/>
<feature type="transmembrane region" description="Helical" evidence="1">
    <location>
        <begin position="73"/>
        <end position="91"/>
    </location>
</feature>
<accession>A0A7R9LVR6</accession>